<feature type="transmembrane region" description="Helical" evidence="6">
    <location>
        <begin position="334"/>
        <end position="358"/>
    </location>
</feature>
<protein>
    <recommendedName>
        <fullName evidence="7">Integral membrane bound transporter domain-containing protein</fullName>
    </recommendedName>
</protein>
<evidence type="ECO:0000256" key="4">
    <source>
        <dbReference type="ARBA" id="ARBA00023136"/>
    </source>
</evidence>
<gene>
    <name evidence="8" type="ORF">GCM10017591_19490</name>
</gene>
<feature type="domain" description="Integral membrane bound transporter" evidence="7">
    <location>
        <begin position="225"/>
        <end position="351"/>
    </location>
</feature>
<feature type="compositionally biased region" description="Low complexity" evidence="5">
    <location>
        <begin position="182"/>
        <end position="195"/>
    </location>
</feature>
<comment type="subcellular location">
    <subcellularLocation>
        <location evidence="1">Membrane</location>
        <topology evidence="1">Multi-pass membrane protein</topology>
    </subcellularLocation>
</comment>
<dbReference type="EMBL" id="BSER01000009">
    <property type="protein sequence ID" value="GLJ95886.1"/>
    <property type="molecule type" value="Genomic_DNA"/>
</dbReference>
<evidence type="ECO:0000256" key="2">
    <source>
        <dbReference type="ARBA" id="ARBA00022692"/>
    </source>
</evidence>
<evidence type="ECO:0000256" key="6">
    <source>
        <dbReference type="SAM" id="Phobius"/>
    </source>
</evidence>
<evidence type="ECO:0000259" key="7">
    <source>
        <dbReference type="Pfam" id="PF13515"/>
    </source>
</evidence>
<evidence type="ECO:0000256" key="5">
    <source>
        <dbReference type="SAM" id="MobiDB-lite"/>
    </source>
</evidence>
<dbReference type="Proteomes" id="UP001142291">
    <property type="component" value="Unassembled WGS sequence"/>
</dbReference>
<evidence type="ECO:0000256" key="3">
    <source>
        <dbReference type="ARBA" id="ARBA00022989"/>
    </source>
</evidence>
<sequence length="462" mass="47108">MRRPAKSAVGAGRGLALRRGALALLATAIVVGVILAVDPEPAPVMLGISLASSLSRSQFERDARGRVEALVLLPVLGLVTMGLGVLLHDVFWAGAAVYVVALVGATLVRRFGEIGRRISAIAGTPLLAVLFLPAGAGADHGPVLAIVEPLLISVLAWTVVTIVQLPVRVRGSDAQRRRLSTAASPGVAGGAAAHPSAERPGARPPARRLSATTRMAVQVGVAATAAFVVGVAGFGSHWAWVVLSTVIVAYLPRGRADAVSKGVHRFVGAAAGSLVALVPLSVAPGFEPLIVACILTAVGIGILLREVSYAVWAFGVTVALTLLERLGGQPTPLIGMRLVEIGVGVAIGLLAVCVILPIRTTDVVRARLVPVLAAVGTAGRRHSARAREGGTTHHRGAARVLIRRAPPEAVLWASDAHVIAAAAIDGPAPGAGALRRALGDARRALGTPAALGEALRRAARAS</sequence>
<keyword evidence="9" id="KW-1185">Reference proteome</keyword>
<comment type="caution">
    <text evidence="8">The sequence shown here is derived from an EMBL/GenBank/DDBJ whole genome shotgun (WGS) entry which is preliminary data.</text>
</comment>
<feature type="transmembrane region" description="Helical" evidence="6">
    <location>
        <begin position="215"/>
        <end position="232"/>
    </location>
</feature>
<reference evidence="8" key="1">
    <citation type="journal article" date="2014" name="Int. J. Syst. Evol. Microbiol.">
        <title>Complete genome sequence of Corynebacterium casei LMG S-19264T (=DSM 44701T), isolated from a smear-ripened cheese.</title>
        <authorList>
            <consortium name="US DOE Joint Genome Institute (JGI-PGF)"/>
            <person name="Walter F."/>
            <person name="Albersmeier A."/>
            <person name="Kalinowski J."/>
            <person name="Ruckert C."/>
        </authorList>
    </citation>
    <scope>NUCLEOTIDE SEQUENCE</scope>
    <source>
        <strain evidence="8">VKM Ac-1940</strain>
    </source>
</reference>
<feature type="transmembrane region" description="Helical" evidence="6">
    <location>
        <begin position="288"/>
        <end position="304"/>
    </location>
</feature>
<organism evidence="8 9">
    <name type="scientific">Microbacterium dextranolyticum</name>
    <dbReference type="NCBI Taxonomy" id="36806"/>
    <lineage>
        <taxon>Bacteria</taxon>
        <taxon>Bacillati</taxon>
        <taxon>Actinomycetota</taxon>
        <taxon>Actinomycetes</taxon>
        <taxon>Micrococcales</taxon>
        <taxon>Microbacteriaceae</taxon>
        <taxon>Microbacterium</taxon>
    </lineage>
</organism>
<feature type="transmembrane region" description="Helical" evidence="6">
    <location>
        <begin position="309"/>
        <end position="328"/>
    </location>
</feature>
<feature type="transmembrane region" description="Helical" evidence="6">
    <location>
        <begin position="20"/>
        <end position="37"/>
    </location>
</feature>
<keyword evidence="4 6" id="KW-0472">Membrane</keyword>
<proteinExistence type="predicted"/>
<keyword evidence="2 6" id="KW-0812">Transmembrane</keyword>
<feature type="transmembrane region" description="Helical" evidence="6">
    <location>
        <begin position="120"/>
        <end position="138"/>
    </location>
</feature>
<dbReference type="GO" id="GO:0016020">
    <property type="term" value="C:membrane"/>
    <property type="evidence" value="ECO:0007669"/>
    <property type="project" value="UniProtKB-SubCell"/>
</dbReference>
<evidence type="ECO:0000256" key="1">
    <source>
        <dbReference type="ARBA" id="ARBA00004141"/>
    </source>
</evidence>
<dbReference type="Pfam" id="PF13515">
    <property type="entry name" value="FUSC_2"/>
    <property type="match status" value="1"/>
</dbReference>
<reference evidence="8" key="2">
    <citation type="submission" date="2023-01" db="EMBL/GenBank/DDBJ databases">
        <authorList>
            <person name="Sun Q."/>
            <person name="Evtushenko L."/>
        </authorList>
    </citation>
    <scope>NUCLEOTIDE SEQUENCE</scope>
    <source>
        <strain evidence="8">VKM Ac-1940</strain>
    </source>
</reference>
<name>A0A9W6HME2_9MICO</name>
<keyword evidence="3 6" id="KW-1133">Transmembrane helix</keyword>
<feature type="transmembrane region" description="Helical" evidence="6">
    <location>
        <begin position="90"/>
        <end position="108"/>
    </location>
</feature>
<evidence type="ECO:0000313" key="9">
    <source>
        <dbReference type="Proteomes" id="UP001142291"/>
    </source>
</evidence>
<dbReference type="InterPro" id="IPR049453">
    <property type="entry name" value="Memb_transporter_dom"/>
</dbReference>
<evidence type="ECO:0000313" key="8">
    <source>
        <dbReference type="EMBL" id="GLJ95886.1"/>
    </source>
</evidence>
<dbReference type="AlphaFoldDB" id="A0A9W6HME2"/>
<feature type="region of interest" description="Disordered" evidence="5">
    <location>
        <begin position="180"/>
        <end position="207"/>
    </location>
</feature>
<accession>A0A9W6HME2</accession>
<feature type="transmembrane region" description="Helical" evidence="6">
    <location>
        <begin position="150"/>
        <end position="169"/>
    </location>
</feature>